<dbReference type="PANTHER" id="PTHR48267:SF1">
    <property type="entry name" value="BILIRUBIN OXIDASE"/>
    <property type="match status" value="1"/>
</dbReference>
<dbReference type="CDD" id="cd13868">
    <property type="entry name" value="CuRO_2_CotA_like"/>
    <property type="match status" value="1"/>
</dbReference>
<evidence type="ECO:0000259" key="3">
    <source>
        <dbReference type="Pfam" id="PF07731"/>
    </source>
</evidence>
<reference evidence="5" key="1">
    <citation type="journal article" date="2019" name="Int. J. Syst. Evol. Microbiol.">
        <title>The Global Catalogue of Microorganisms (GCM) 10K type strain sequencing project: providing services to taxonomists for standard genome sequencing and annotation.</title>
        <authorList>
            <consortium name="The Broad Institute Genomics Platform"/>
            <consortium name="The Broad Institute Genome Sequencing Center for Infectious Disease"/>
            <person name="Wu L."/>
            <person name="Ma J."/>
        </authorList>
    </citation>
    <scope>NUCLEOTIDE SEQUENCE [LARGE SCALE GENOMIC DNA]</scope>
    <source>
        <strain evidence="5">TBRC 1826</strain>
    </source>
</reference>
<dbReference type="RefSeq" id="WP_378534664.1">
    <property type="nucleotide sequence ID" value="NZ_JBHSBH010000010.1"/>
</dbReference>
<keyword evidence="5" id="KW-1185">Reference proteome</keyword>
<dbReference type="EMBL" id="JBHSBH010000010">
    <property type="protein sequence ID" value="MFC3997599.1"/>
    <property type="molecule type" value="Genomic_DNA"/>
</dbReference>
<feature type="region of interest" description="Disordered" evidence="2">
    <location>
        <begin position="82"/>
        <end position="103"/>
    </location>
</feature>
<evidence type="ECO:0000256" key="2">
    <source>
        <dbReference type="SAM" id="MobiDB-lite"/>
    </source>
</evidence>
<dbReference type="InterPro" id="IPR008972">
    <property type="entry name" value="Cupredoxin"/>
</dbReference>
<dbReference type="Proteomes" id="UP001595847">
    <property type="component" value="Unassembled WGS sequence"/>
</dbReference>
<name>A0ABV8FN75_9ACTN</name>
<dbReference type="InterPro" id="IPR011706">
    <property type="entry name" value="Cu-oxidase_C"/>
</dbReference>
<comment type="similarity">
    <text evidence="1">Belongs to the multicopper oxidase family.</text>
</comment>
<dbReference type="InterPro" id="IPR045087">
    <property type="entry name" value="Cu-oxidase_fam"/>
</dbReference>
<protein>
    <submittedName>
        <fullName evidence="4">Multicopper oxidase family protein</fullName>
    </submittedName>
</protein>
<proteinExistence type="inferred from homology"/>
<comment type="caution">
    <text evidence="4">The sequence shown here is derived from an EMBL/GenBank/DDBJ whole genome shotgun (WGS) entry which is preliminary data.</text>
</comment>
<accession>A0ABV8FN75</accession>
<gene>
    <name evidence="4" type="ORF">ACFOVU_16820</name>
</gene>
<evidence type="ECO:0000313" key="4">
    <source>
        <dbReference type="EMBL" id="MFC3997599.1"/>
    </source>
</evidence>
<dbReference type="Gene3D" id="2.60.40.420">
    <property type="entry name" value="Cupredoxins - blue copper proteins"/>
    <property type="match status" value="3"/>
</dbReference>
<evidence type="ECO:0000313" key="5">
    <source>
        <dbReference type="Proteomes" id="UP001595847"/>
    </source>
</evidence>
<feature type="domain" description="Plastocyanin-like" evidence="3">
    <location>
        <begin position="479"/>
        <end position="577"/>
    </location>
</feature>
<sequence>MVYTIGARQFQQQILPEGLPATTVWGYGSAGRPETFHYPGYTIEARYGEPVTVRWANQLVDGARRYLPHLVAVDPTLHWANPPGGVRGRDSRPDFTSTPGPYTGPVPLVTHLHGGRTSQESDGYPEAWYLPNATDIPQGYATTGSFYDRYKDEFEARWQIPWTPGTAVFRYDNRQRATTLWYHDHALGLTGPNVYAGLAGFYLLRGGPADLPPGTLPGPAPGAGDGGGPYFEIPLVIQDRTFRTDGGLAYPAGRAEFDGFTGPYIPDSDIPPIWTPESFGTAMVSNGRTWPALAAQPRRYRLRILNGCGTRTLILKITSDPLAPRPAAPALPFWQIGNEGGFLPAPHETGRLLLAPAERADVIADFTGVPAGTALYLINEGPDAPFQGGTPGTDFPAADPATTGQVMKFEIAELSAPDTSTPPDRLELPPAEGLVPAIRSRRLSLNEEPSAVLPGVSPARLALGGIDAQGRPVPRMWGDPVTETPRYGDTEVWEFHNFTVDAHPIHLHAVHFEVVGRQPFGGTPTGPEPGEAGFKDTVIAYPDMTTTVKATFDVKGRFVWHCHMLGHEDNEMMRPYTIR</sequence>
<organism evidence="4 5">
    <name type="scientific">Nocardiopsis sediminis</name>
    <dbReference type="NCBI Taxonomy" id="1778267"/>
    <lineage>
        <taxon>Bacteria</taxon>
        <taxon>Bacillati</taxon>
        <taxon>Actinomycetota</taxon>
        <taxon>Actinomycetes</taxon>
        <taxon>Streptosporangiales</taxon>
        <taxon>Nocardiopsidaceae</taxon>
        <taxon>Nocardiopsis</taxon>
    </lineage>
</organism>
<dbReference type="CDD" id="cd13844">
    <property type="entry name" value="CuRO_1_BOD_CotA_like"/>
    <property type="match status" value="1"/>
</dbReference>
<dbReference type="SUPFAM" id="SSF49503">
    <property type="entry name" value="Cupredoxins"/>
    <property type="match status" value="3"/>
</dbReference>
<dbReference type="Pfam" id="PF07731">
    <property type="entry name" value="Cu-oxidase_2"/>
    <property type="match status" value="1"/>
</dbReference>
<dbReference type="PANTHER" id="PTHR48267">
    <property type="entry name" value="CUPREDOXIN SUPERFAMILY PROTEIN"/>
    <property type="match status" value="1"/>
</dbReference>
<evidence type="ECO:0000256" key="1">
    <source>
        <dbReference type="ARBA" id="ARBA00010609"/>
    </source>
</evidence>